<sequence length="234" mass="26111">MPRFSPVRRALQILIGLAVLVFAGRMLVLTVPYLGLEPGIGFLTTKSAETNGNLLFRIGFYVHITTSLVALLAGLPQFFPRLMQRRRALHRRLGQVYVVTILALAAPSGLILAHYANGGLVAQVGFTLQCVVWWLATWQAYRLARRGQWQLHTDWMVRCYAVTLAALSLRLESYGMYYLFGTKPIETYLTVTWLSWTGNLLVAEVLVQAGVAKRLLRDFASPKPNLQAQPAVPA</sequence>
<dbReference type="Pfam" id="PF10067">
    <property type="entry name" value="DUF2306"/>
    <property type="match status" value="1"/>
</dbReference>
<feature type="transmembrane region" description="Helical" evidence="1">
    <location>
        <begin position="54"/>
        <end position="75"/>
    </location>
</feature>
<feature type="transmembrane region" description="Helical" evidence="1">
    <location>
        <begin position="120"/>
        <end position="138"/>
    </location>
</feature>
<feature type="transmembrane region" description="Helical" evidence="1">
    <location>
        <begin position="12"/>
        <end position="34"/>
    </location>
</feature>
<organism evidence="2 3">
    <name type="scientific">Hymenobacter oligotrophus</name>
    <dbReference type="NCBI Taxonomy" id="2319843"/>
    <lineage>
        <taxon>Bacteria</taxon>
        <taxon>Pseudomonadati</taxon>
        <taxon>Bacteroidota</taxon>
        <taxon>Cytophagia</taxon>
        <taxon>Cytophagales</taxon>
        <taxon>Hymenobacteraceae</taxon>
        <taxon>Hymenobacter</taxon>
    </lineage>
</organism>
<keyword evidence="1" id="KW-1133">Transmembrane helix</keyword>
<keyword evidence="1" id="KW-0472">Membrane</keyword>
<protein>
    <submittedName>
        <fullName evidence="2">DUF2306 domain-containing protein</fullName>
    </submittedName>
</protein>
<dbReference type="InterPro" id="IPR018750">
    <property type="entry name" value="DUF2306_membrane"/>
</dbReference>
<reference evidence="2 3" key="1">
    <citation type="submission" date="2018-09" db="EMBL/GenBank/DDBJ databases">
        <title>Hymenobacter medium sp. nov., isolated from R2A medium.</title>
        <authorList>
            <person name="Yingchao G."/>
        </authorList>
    </citation>
    <scope>NUCLEOTIDE SEQUENCE [LARGE SCALE GENOMIC DNA]</scope>
    <source>
        <strain evidence="3">sh-6</strain>
    </source>
</reference>
<evidence type="ECO:0000313" key="3">
    <source>
        <dbReference type="Proteomes" id="UP000262802"/>
    </source>
</evidence>
<keyword evidence="1" id="KW-0812">Transmembrane</keyword>
<gene>
    <name evidence="2" type="ORF">D3Y59_03340</name>
</gene>
<name>A0A3B7R052_9BACT</name>
<dbReference type="Proteomes" id="UP000262802">
    <property type="component" value="Chromosome"/>
</dbReference>
<proteinExistence type="predicted"/>
<keyword evidence="3" id="KW-1185">Reference proteome</keyword>
<feature type="transmembrane region" description="Helical" evidence="1">
    <location>
        <begin position="159"/>
        <end position="181"/>
    </location>
</feature>
<accession>A0A3B7R052</accession>
<feature type="transmembrane region" description="Helical" evidence="1">
    <location>
        <begin position="96"/>
        <end position="114"/>
    </location>
</feature>
<dbReference type="OrthoDB" id="195502at2"/>
<dbReference type="AlphaFoldDB" id="A0A3B7R052"/>
<evidence type="ECO:0000313" key="2">
    <source>
        <dbReference type="EMBL" id="AYA38768.1"/>
    </source>
</evidence>
<dbReference type="KEGG" id="hyh:D3Y59_03340"/>
<dbReference type="EMBL" id="CP032317">
    <property type="protein sequence ID" value="AYA38768.1"/>
    <property type="molecule type" value="Genomic_DNA"/>
</dbReference>
<dbReference type="RefSeq" id="WP_119446297.1">
    <property type="nucleotide sequence ID" value="NZ_CP032317.1"/>
</dbReference>
<evidence type="ECO:0000256" key="1">
    <source>
        <dbReference type="SAM" id="Phobius"/>
    </source>
</evidence>
<feature type="transmembrane region" description="Helical" evidence="1">
    <location>
        <begin position="187"/>
        <end position="207"/>
    </location>
</feature>